<dbReference type="Pfam" id="PF00583">
    <property type="entry name" value="Acetyltransf_1"/>
    <property type="match status" value="1"/>
</dbReference>
<sequence length="129" mass="14600">MGRLPAPMTANYLELIEAGSVWVLAAEDDVTGLIVLRQADDHLLVSNVAVGSAQQGLRLGRALLDHAETHARRSGIHELRLYTHELMHENLAIYTRLGWEEYGRGEQDGFSRIFMQKRLAPELDRHSRE</sequence>
<reference evidence="4 5" key="1">
    <citation type="submission" date="2019-07" db="EMBL/GenBank/DDBJ databases">
        <title>Novel species isolated from glacier.</title>
        <authorList>
            <person name="Liu Q."/>
            <person name="Xin Y.-H."/>
        </authorList>
    </citation>
    <scope>NUCLEOTIDE SEQUENCE [LARGE SCALE GENOMIC DNA]</scope>
    <source>
        <strain evidence="4 5">LB1R16</strain>
    </source>
</reference>
<gene>
    <name evidence="4" type="ORF">FMM06_12290</name>
</gene>
<keyword evidence="2" id="KW-0012">Acyltransferase</keyword>
<dbReference type="InterPro" id="IPR000182">
    <property type="entry name" value="GNAT_dom"/>
</dbReference>
<feature type="domain" description="N-acetyltransferase" evidence="3">
    <location>
        <begin position="1"/>
        <end position="120"/>
    </location>
</feature>
<dbReference type="CDD" id="cd04301">
    <property type="entry name" value="NAT_SF"/>
    <property type="match status" value="1"/>
</dbReference>
<dbReference type="EMBL" id="VJWA01000002">
    <property type="protein sequence ID" value="TRW15295.1"/>
    <property type="molecule type" value="Genomic_DNA"/>
</dbReference>
<evidence type="ECO:0000313" key="5">
    <source>
        <dbReference type="Proteomes" id="UP000317894"/>
    </source>
</evidence>
<evidence type="ECO:0000259" key="3">
    <source>
        <dbReference type="PROSITE" id="PS51186"/>
    </source>
</evidence>
<dbReference type="Gene3D" id="3.40.630.30">
    <property type="match status" value="1"/>
</dbReference>
<dbReference type="PANTHER" id="PTHR43877:SF2">
    <property type="entry name" value="AMINOALKYLPHOSPHONATE N-ACETYLTRANSFERASE-RELATED"/>
    <property type="match status" value="1"/>
</dbReference>
<dbReference type="InterPro" id="IPR050832">
    <property type="entry name" value="Bact_Acetyltransf"/>
</dbReference>
<evidence type="ECO:0000256" key="2">
    <source>
        <dbReference type="ARBA" id="ARBA00023315"/>
    </source>
</evidence>
<keyword evidence="5" id="KW-1185">Reference proteome</keyword>
<dbReference type="InterPro" id="IPR016181">
    <property type="entry name" value="Acyl_CoA_acyltransferase"/>
</dbReference>
<dbReference type="SUPFAM" id="SSF55729">
    <property type="entry name" value="Acyl-CoA N-acyltransferases (Nat)"/>
    <property type="match status" value="1"/>
</dbReference>
<dbReference type="PANTHER" id="PTHR43877">
    <property type="entry name" value="AMINOALKYLPHOSPHONATE N-ACETYLTRANSFERASE-RELATED-RELATED"/>
    <property type="match status" value="1"/>
</dbReference>
<dbReference type="GO" id="GO:0016747">
    <property type="term" value="F:acyltransferase activity, transferring groups other than amino-acyl groups"/>
    <property type="evidence" value="ECO:0007669"/>
    <property type="project" value="InterPro"/>
</dbReference>
<organism evidence="4 5">
    <name type="scientific">Glacieibacterium frigidum</name>
    <dbReference type="NCBI Taxonomy" id="2593303"/>
    <lineage>
        <taxon>Bacteria</taxon>
        <taxon>Pseudomonadati</taxon>
        <taxon>Pseudomonadota</taxon>
        <taxon>Alphaproteobacteria</taxon>
        <taxon>Sphingomonadales</taxon>
        <taxon>Sphingosinicellaceae</taxon>
        <taxon>Glacieibacterium</taxon>
    </lineage>
</organism>
<accession>A0A552UAQ7</accession>
<name>A0A552UAQ7_9SPHN</name>
<dbReference type="OrthoDB" id="9787920at2"/>
<proteinExistence type="predicted"/>
<dbReference type="AlphaFoldDB" id="A0A552UAQ7"/>
<dbReference type="Proteomes" id="UP000317894">
    <property type="component" value="Unassembled WGS sequence"/>
</dbReference>
<comment type="caution">
    <text evidence="4">The sequence shown here is derived from an EMBL/GenBank/DDBJ whole genome shotgun (WGS) entry which is preliminary data.</text>
</comment>
<dbReference type="PROSITE" id="PS51186">
    <property type="entry name" value="GNAT"/>
    <property type="match status" value="1"/>
</dbReference>
<evidence type="ECO:0000313" key="4">
    <source>
        <dbReference type="EMBL" id="TRW15295.1"/>
    </source>
</evidence>
<evidence type="ECO:0000256" key="1">
    <source>
        <dbReference type="ARBA" id="ARBA00022679"/>
    </source>
</evidence>
<protein>
    <submittedName>
        <fullName evidence="4">GNAT family N-acetyltransferase</fullName>
    </submittedName>
</protein>
<keyword evidence="1 4" id="KW-0808">Transferase</keyword>